<feature type="region of interest" description="Disordered" evidence="7">
    <location>
        <begin position="274"/>
        <end position="301"/>
    </location>
</feature>
<dbReference type="GO" id="GO:0005886">
    <property type="term" value="C:plasma membrane"/>
    <property type="evidence" value="ECO:0007669"/>
    <property type="project" value="TreeGrafter"/>
</dbReference>
<feature type="compositionally biased region" description="Basic residues" evidence="7">
    <location>
        <begin position="289"/>
        <end position="301"/>
    </location>
</feature>
<dbReference type="Proteomes" id="UP000244173">
    <property type="component" value="Chromosome"/>
</dbReference>
<dbReference type="PANTHER" id="PTHR34138:SF1">
    <property type="entry name" value="CELL SHAPE-DETERMINING PROTEIN MREC"/>
    <property type="match status" value="1"/>
</dbReference>
<evidence type="ECO:0000313" key="9">
    <source>
        <dbReference type="EMBL" id="AVY93522.1"/>
    </source>
</evidence>
<dbReference type="Gene3D" id="2.40.10.340">
    <property type="entry name" value="Rod shape-determining protein MreC, domain 1"/>
    <property type="match status" value="1"/>
</dbReference>
<dbReference type="Pfam" id="PF04085">
    <property type="entry name" value="MreC"/>
    <property type="match status" value="1"/>
</dbReference>
<evidence type="ECO:0000259" key="8">
    <source>
        <dbReference type="Pfam" id="PF04085"/>
    </source>
</evidence>
<evidence type="ECO:0000256" key="5">
    <source>
        <dbReference type="PIRNR" id="PIRNR038471"/>
    </source>
</evidence>
<evidence type="ECO:0000256" key="6">
    <source>
        <dbReference type="SAM" id="Coils"/>
    </source>
</evidence>
<feature type="compositionally biased region" description="Pro residues" evidence="7">
    <location>
        <begin position="278"/>
        <end position="288"/>
    </location>
</feature>
<accession>A0A2S0P850</accession>
<evidence type="ECO:0000313" key="10">
    <source>
        <dbReference type="Proteomes" id="UP000244173"/>
    </source>
</evidence>
<name>A0A2S0P850_9NEIS</name>
<dbReference type="InterPro" id="IPR055342">
    <property type="entry name" value="MreC_beta-barrel_core"/>
</dbReference>
<feature type="coiled-coil region" evidence="6">
    <location>
        <begin position="85"/>
        <end position="112"/>
    </location>
</feature>
<organism evidence="9 10">
    <name type="scientific">Microvirgula aerodenitrificans</name>
    <dbReference type="NCBI Taxonomy" id="57480"/>
    <lineage>
        <taxon>Bacteria</taxon>
        <taxon>Pseudomonadati</taxon>
        <taxon>Pseudomonadota</taxon>
        <taxon>Betaproteobacteria</taxon>
        <taxon>Neisseriales</taxon>
        <taxon>Aquaspirillaceae</taxon>
        <taxon>Microvirgula</taxon>
    </lineage>
</organism>
<dbReference type="OrthoDB" id="9808025at2"/>
<dbReference type="KEGG" id="maer:DAI18_05280"/>
<keyword evidence="10" id="KW-1185">Reference proteome</keyword>
<dbReference type="STRING" id="1122240.GCA_000620105_01112"/>
<dbReference type="Gene3D" id="2.40.10.350">
    <property type="entry name" value="Rod shape-determining protein MreC, domain 2"/>
    <property type="match status" value="1"/>
</dbReference>
<evidence type="ECO:0000256" key="3">
    <source>
        <dbReference type="ARBA" id="ARBA00022960"/>
    </source>
</evidence>
<dbReference type="InterPro" id="IPR007221">
    <property type="entry name" value="MreC"/>
</dbReference>
<dbReference type="InterPro" id="IPR042175">
    <property type="entry name" value="Cell/Rod_MreC_2"/>
</dbReference>
<evidence type="ECO:0000256" key="4">
    <source>
        <dbReference type="ARBA" id="ARBA00032089"/>
    </source>
</evidence>
<keyword evidence="6" id="KW-0175">Coiled coil</keyword>
<sequence>MDFSSQPRFFRRGTTPLTRLIACGSLSLALMVTDSRLHLLEHIRETVAVALYPLQWLVNTPIEAAVRASDFFTAQAVLERENHTLRNEQLMLSAKLQRLANLEQENRELRSLGGLKPQKQGHEQFAEILYQSRDPFTRKLIIDQGDQSGIQPGMPVIDAHGLLGQVSRVAPLTSEVTLITEKDSAVPVMVSRNGLRALLFGTGGGVEVRFLPSTADIEANDLLVTSAIDGTYPPGLAVARVLKVEHNVGGAFARVICTPLGEVDRGRFALVLQQQPELPAPPPEPVPKPQKKKNRRAGGDE</sequence>
<comment type="similarity">
    <text evidence="1 5">Belongs to the MreC family.</text>
</comment>
<dbReference type="PIRSF" id="PIRSF038471">
    <property type="entry name" value="MreC"/>
    <property type="match status" value="1"/>
</dbReference>
<keyword evidence="3 5" id="KW-0133">Cell shape</keyword>
<dbReference type="NCBIfam" id="TIGR00219">
    <property type="entry name" value="mreC"/>
    <property type="match status" value="1"/>
</dbReference>
<dbReference type="PANTHER" id="PTHR34138">
    <property type="entry name" value="CELL SHAPE-DETERMINING PROTEIN MREC"/>
    <property type="match status" value="1"/>
</dbReference>
<proteinExistence type="inferred from homology"/>
<dbReference type="GO" id="GO:0008360">
    <property type="term" value="P:regulation of cell shape"/>
    <property type="evidence" value="ECO:0007669"/>
    <property type="project" value="UniProtKB-KW"/>
</dbReference>
<dbReference type="AlphaFoldDB" id="A0A2S0P850"/>
<evidence type="ECO:0000256" key="2">
    <source>
        <dbReference type="ARBA" id="ARBA00013855"/>
    </source>
</evidence>
<dbReference type="InterPro" id="IPR042177">
    <property type="entry name" value="Cell/Rod_1"/>
</dbReference>
<evidence type="ECO:0000256" key="7">
    <source>
        <dbReference type="SAM" id="MobiDB-lite"/>
    </source>
</evidence>
<comment type="function">
    <text evidence="5">Involved in formation and maintenance of cell shape.</text>
</comment>
<protein>
    <recommendedName>
        <fullName evidence="2 5">Cell shape-determining protein MreC</fullName>
    </recommendedName>
    <alternativeName>
        <fullName evidence="4 5">Cell shape protein MreC</fullName>
    </alternativeName>
</protein>
<dbReference type="RefSeq" id="WP_107888865.1">
    <property type="nucleotide sequence ID" value="NZ_CALFSO010000075.1"/>
</dbReference>
<evidence type="ECO:0000256" key="1">
    <source>
        <dbReference type="ARBA" id="ARBA00009369"/>
    </source>
</evidence>
<gene>
    <name evidence="9" type="ORF">DAI18_05280</name>
</gene>
<reference evidence="9 10" key="1">
    <citation type="submission" date="2018-04" db="EMBL/GenBank/DDBJ databases">
        <title>Denitrifier Microvirgula.</title>
        <authorList>
            <person name="Anderson E."/>
            <person name="Jang J."/>
            <person name="Ishii S."/>
        </authorList>
    </citation>
    <scope>NUCLEOTIDE SEQUENCE [LARGE SCALE GENOMIC DNA]</scope>
    <source>
        <strain evidence="9 10">BE2.4</strain>
    </source>
</reference>
<dbReference type="EMBL" id="CP028519">
    <property type="protein sequence ID" value="AVY93522.1"/>
    <property type="molecule type" value="Genomic_DNA"/>
</dbReference>
<feature type="domain" description="Rod shape-determining protein MreC beta-barrel core" evidence="8">
    <location>
        <begin position="128"/>
        <end position="272"/>
    </location>
</feature>